<protein>
    <submittedName>
        <fullName evidence="1">Uncharacterized protein</fullName>
    </submittedName>
</protein>
<reference evidence="1 2" key="1">
    <citation type="submission" date="2013-01" db="EMBL/GenBank/DDBJ databases">
        <authorList>
            <person name="Harkins D.M."/>
            <person name="Durkin A.S."/>
            <person name="Brinkac L.M."/>
            <person name="Haft D.H."/>
            <person name="Selengut J.D."/>
            <person name="Sanka R."/>
            <person name="DePew J."/>
            <person name="Purushe J."/>
            <person name="Galloway R.L."/>
            <person name="Vinetz J.M."/>
            <person name="Sutton G.G."/>
            <person name="Nierman W.C."/>
            <person name="Fouts D.E."/>
        </authorList>
    </citation>
    <scope>NUCLEOTIDE SEQUENCE [LARGE SCALE GENOMIC DNA]</scope>
    <source>
        <strain evidence="1 2">Nikolaevo</strain>
    </source>
</reference>
<dbReference type="PATRIC" id="fig|1240687.3.peg.1228"/>
<dbReference type="EMBL" id="ANCE01000068">
    <property type="protein sequence ID" value="EMK25239.1"/>
    <property type="molecule type" value="Genomic_DNA"/>
</dbReference>
<proteinExistence type="predicted"/>
<sequence length="39" mass="4889">MIELKLIFFDSQKLFLRKALKNKKKLRFSSLFFKIRIWI</sequence>
<accession>M6FGL2</accession>
<evidence type="ECO:0000313" key="2">
    <source>
        <dbReference type="Proteomes" id="UP000011980"/>
    </source>
</evidence>
<dbReference type="Proteomes" id="UP000011980">
    <property type="component" value="Unassembled WGS sequence"/>
</dbReference>
<organism evidence="1 2">
    <name type="scientific">Leptospira kirschneri serovar Bulgarica str. Nikolaevo</name>
    <dbReference type="NCBI Taxonomy" id="1240687"/>
    <lineage>
        <taxon>Bacteria</taxon>
        <taxon>Pseudomonadati</taxon>
        <taxon>Spirochaetota</taxon>
        <taxon>Spirochaetia</taxon>
        <taxon>Leptospirales</taxon>
        <taxon>Leptospiraceae</taxon>
        <taxon>Leptospira</taxon>
    </lineage>
</organism>
<dbReference type="AlphaFoldDB" id="M6FGL2"/>
<name>M6FGL2_9LEPT</name>
<comment type="caution">
    <text evidence="1">The sequence shown here is derived from an EMBL/GenBank/DDBJ whole genome shotgun (WGS) entry which is preliminary data.</text>
</comment>
<gene>
    <name evidence="1" type="ORF">LEP1GSC008_4540</name>
</gene>
<evidence type="ECO:0000313" key="1">
    <source>
        <dbReference type="EMBL" id="EMK25239.1"/>
    </source>
</evidence>